<accession>A0A225VJM5</accession>
<sequence length="134" mass="15406">MGLALDLTVKRLTTVTTTYKPEQDFYFAEAFCYRYTLFLSNKQINWYQLLVFQIANACRFYGIQIEDTKTRLQEIVGSAMENQPRGGSYSMIQRRESRSSCVGFPGSCAPKFQRVKLPICPPREASTLETDSIY</sequence>
<dbReference type="EMBL" id="NBNE01004256">
    <property type="protein sequence ID" value="OWZ05771.1"/>
    <property type="molecule type" value="Genomic_DNA"/>
</dbReference>
<evidence type="ECO:0000313" key="1">
    <source>
        <dbReference type="EMBL" id="OWZ05771.1"/>
    </source>
</evidence>
<evidence type="ECO:0000313" key="2">
    <source>
        <dbReference type="Proteomes" id="UP000198211"/>
    </source>
</evidence>
<organism evidence="1 2">
    <name type="scientific">Phytophthora megakarya</name>
    <dbReference type="NCBI Taxonomy" id="4795"/>
    <lineage>
        <taxon>Eukaryota</taxon>
        <taxon>Sar</taxon>
        <taxon>Stramenopiles</taxon>
        <taxon>Oomycota</taxon>
        <taxon>Peronosporomycetes</taxon>
        <taxon>Peronosporales</taxon>
        <taxon>Peronosporaceae</taxon>
        <taxon>Phytophthora</taxon>
    </lineage>
</organism>
<proteinExistence type="predicted"/>
<gene>
    <name evidence="1" type="ORF">PHMEG_00022070</name>
</gene>
<dbReference type="AlphaFoldDB" id="A0A225VJM5"/>
<dbReference type="Proteomes" id="UP000198211">
    <property type="component" value="Unassembled WGS sequence"/>
</dbReference>
<protein>
    <submittedName>
        <fullName evidence="1">Uncharacterized protein</fullName>
    </submittedName>
</protein>
<name>A0A225VJM5_9STRA</name>
<comment type="caution">
    <text evidence="1">The sequence shown here is derived from an EMBL/GenBank/DDBJ whole genome shotgun (WGS) entry which is preliminary data.</text>
</comment>
<reference evidence="2" key="1">
    <citation type="submission" date="2017-03" db="EMBL/GenBank/DDBJ databases">
        <title>Phytopthora megakarya and P. palmivora, two closely related causual agents of cacao black pod achieved similar genome size and gene model numbers by different mechanisms.</title>
        <authorList>
            <person name="Ali S."/>
            <person name="Shao J."/>
            <person name="Larry D.J."/>
            <person name="Kronmiller B."/>
            <person name="Shen D."/>
            <person name="Strem M.D."/>
            <person name="Melnick R.L."/>
            <person name="Guiltinan M.J."/>
            <person name="Tyler B.M."/>
            <person name="Meinhardt L.W."/>
            <person name="Bailey B.A."/>
        </authorList>
    </citation>
    <scope>NUCLEOTIDE SEQUENCE [LARGE SCALE GENOMIC DNA]</scope>
    <source>
        <strain evidence="2">zdho120</strain>
    </source>
</reference>
<keyword evidence="2" id="KW-1185">Reference proteome</keyword>